<keyword evidence="8" id="KW-1185">Reference proteome</keyword>
<evidence type="ECO:0000256" key="4">
    <source>
        <dbReference type="ARBA" id="ARBA00023004"/>
    </source>
</evidence>
<dbReference type="InterPro" id="IPR050231">
    <property type="entry name" value="Iron_ascorbate_oxido_reductase"/>
</dbReference>
<evidence type="ECO:0000256" key="3">
    <source>
        <dbReference type="ARBA" id="ARBA00023002"/>
    </source>
</evidence>
<gene>
    <name evidence="7" type="ORF">A4U43_C04F31980</name>
</gene>
<sequence>MTTTEIESQQAIPLSTAAISLQVKDFVWSETEWPNIKHNDFTASEDIPIVSLSNKKNTKEYEEECKKMVEASREWGFFKLVEHGIDEGVVEGMKRKCTELFELPMERKVRGGRGEGLPLGYSASNPDYSRNLPWAEILQLLQCSKMVVEFGKKVFGEFHQPFSEALIKYMEALDNLGMVIFEMLAHGLGLSDDYFTRNFHEKNSTMLRVNQYPPCPLPERCLGLGSHTDPHALTILLQDEVGGLQVQKSNGEWIGIKPVPNSFVINIGDVLEAWTNVRLRSVVHRAVVNREQKRLSVAYFMCPASNTLIDCPPQLLLDATYGERKYVAFTWDEFRKELLKQKRVVGKTALSRYLISPSSMN</sequence>
<evidence type="ECO:0000313" key="8">
    <source>
        <dbReference type="Proteomes" id="UP000243459"/>
    </source>
</evidence>
<dbReference type="PANTHER" id="PTHR47990">
    <property type="entry name" value="2-OXOGLUTARATE (2OG) AND FE(II)-DEPENDENT OXYGENASE SUPERFAMILY PROTEIN-RELATED"/>
    <property type="match status" value="1"/>
</dbReference>
<dbReference type="EMBL" id="CM007384">
    <property type="protein sequence ID" value="ONK73479.1"/>
    <property type="molecule type" value="Genomic_DNA"/>
</dbReference>
<dbReference type="Pfam" id="PF14226">
    <property type="entry name" value="DIOX_N"/>
    <property type="match status" value="1"/>
</dbReference>
<dbReference type="PROSITE" id="PS51471">
    <property type="entry name" value="FE2OG_OXY"/>
    <property type="match status" value="1"/>
</dbReference>
<evidence type="ECO:0000259" key="6">
    <source>
        <dbReference type="PROSITE" id="PS51471"/>
    </source>
</evidence>
<name>A0A5P1F9P6_ASPOF</name>
<dbReference type="OrthoDB" id="288590at2759"/>
<feature type="domain" description="Fe2OG dioxygenase" evidence="6">
    <location>
        <begin position="202"/>
        <end position="303"/>
    </location>
</feature>
<accession>A0A5P1F9P6</accession>
<dbReference type="Pfam" id="PF03171">
    <property type="entry name" value="2OG-FeII_Oxy"/>
    <property type="match status" value="1"/>
</dbReference>
<dbReference type="SUPFAM" id="SSF51197">
    <property type="entry name" value="Clavaminate synthase-like"/>
    <property type="match status" value="1"/>
</dbReference>
<reference evidence="8" key="1">
    <citation type="journal article" date="2017" name="Nat. Commun.">
        <title>The asparagus genome sheds light on the origin and evolution of a young Y chromosome.</title>
        <authorList>
            <person name="Harkess A."/>
            <person name="Zhou J."/>
            <person name="Xu C."/>
            <person name="Bowers J.E."/>
            <person name="Van der Hulst R."/>
            <person name="Ayyampalayam S."/>
            <person name="Mercati F."/>
            <person name="Riccardi P."/>
            <person name="McKain M.R."/>
            <person name="Kakrana A."/>
            <person name="Tang H."/>
            <person name="Ray J."/>
            <person name="Groenendijk J."/>
            <person name="Arikit S."/>
            <person name="Mathioni S.M."/>
            <person name="Nakano M."/>
            <person name="Shan H."/>
            <person name="Telgmann-Rauber A."/>
            <person name="Kanno A."/>
            <person name="Yue Z."/>
            <person name="Chen H."/>
            <person name="Li W."/>
            <person name="Chen Y."/>
            <person name="Xu X."/>
            <person name="Zhang Y."/>
            <person name="Luo S."/>
            <person name="Chen H."/>
            <person name="Gao J."/>
            <person name="Mao Z."/>
            <person name="Pires J.C."/>
            <person name="Luo M."/>
            <person name="Kudrna D."/>
            <person name="Wing R.A."/>
            <person name="Meyers B.C."/>
            <person name="Yi K."/>
            <person name="Kong H."/>
            <person name="Lavrijsen P."/>
            <person name="Sunseri F."/>
            <person name="Falavigna A."/>
            <person name="Ye Y."/>
            <person name="Leebens-Mack J.H."/>
            <person name="Chen G."/>
        </authorList>
    </citation>
    <scope>NUCLEOTIDE SEQUENCE [LARGE SCALE GENOMIC DNA]</scope>
    <source>
        <strain evidence="8">cv. DH0086</strain>
    </source>
</reference>
<proteinExistence type="inferred from homology"/>
<evidence type="ECO:0000256" key="5">
    <source>
        <dbReference type="RuleBase" id="RU003682"/>
    </source>
</evidence>
<comment type="similarity">
    <text evidence="5">Belongs to the iron/ascorbate-dependent oxidoreductase family.</text>
</comment>
<dbReference type="InterPro" id="IPR026992">
    <property type="entry name" value="DIOX_N"/>
</dbReference>
<dbReference type="Proteomes" id="UP000243459">
    <property type="component" value="Chromosome 4"/>
</dbReference>
<comment type="cofactor">
    <cofactor evidence="1">
        <name>L-ascorbate</name>
        <dbReference type="ChEBI" id="CHEBI:38290"/>
    </cofactor>
</comment>
<dbReference type="OMA" id="TMIRVNR"/>
<dbReference type="Gramene" id="ONK73479">
    <property type="protein sequence ID" value="ONK73479"/>
    <property type="gene ID" value="A4U43_C04F31980"/>
</dbReference>
<organism evidence="7 8">
    <name type="scientific">Asparagus officinalis</name>
    <name type="common">Garden asparagus</name>
    <dbReference type="NCBI Taxonomy" id="4686"/>
    <lineage>
        <taxon>Eukaryota</taxon>
        <taxon>Viridiplantae</taxon>
        <taxon>Streptophyta</taxon>
        <taxon>Embryophyta</taxon>
        <taxon>Tracheophyta</taxon>
        <taxon>Spermatophyta</taxon>
        <taxon>Magnoliopsida</taxon>
        <taxon>Liliopsida</taxon>
        <taxon>Asparagales</taxon>
        <taxon>Asparagaceae</taxon>
        <taxon>Asparagoideae</taxon>
        <taxon>Asparagus</taxon>
    </lineage>
</organism>
<protein>
    <recommendedName>
        <fullName evidence="6">Fe2OG dioxygenase domain-containing protein</fullName>
    </recommendedName>
</protein>
<evidence type="ECO:0000256" key="1">
    <source>
        <dbReference type="ARBA" id="ARBA00001961"/>
    </source>
</evidence>
<dbReference type="AlphaFoldDB" id="A0A5P1F9P6"/>
<keyword evidence="4 5" id="KW-0408">Iron</keyword>
<dbReference type="InterPro" id="IPR044861">
    <property type="entry name" value="IPNS-like_FE2OG_OXY"/>
</dbReference>
<keyword evidence="3 5" id="KW-0560">Oxidoreductase</keyword>
<evidence type="ECO:0000313" key="7">
    <source>
        <dbReference type="EMBL" id="ONK73479.1"/>
    </source>
</evidence>
<keyword evidence="2 5" id="KW-0479">Metal-binding</keyword>
<evidence type="ECO:0000256" key="2">
    <source>
        <dbReference type="ARBA" id="ARBA00022723"/>
    </source>
</evidence>
<dbReference type="InterPro" id="IPR027443">
    <property type="entry name" value="IPNS-like_sf"/>
</dbReference>
<dbReference type="GO" id="GO:0016491">
    <property type="term" value="F:oxidoreductase activity"/>
    <property type="evidence" value="ECO:0007669"/>
    <property type="project" value="UniProtKB-KW"/>
</dbReference>
<dbReference type="Gene3D" id="2.60.120.330">
    <property type="entry name" value="B-lactam Antibiotic, Isopenicillin N Synthase, Chain"/>
    <property type="match status" value="1"/>
</dbReference>
<dbReference type="GO" id="GO:0046872">
    <property type="term" value="F:metal ion binding"/>
    <property type="evidence" value="ECO:0007669"/>
    <property type="project" value="UniProtKB-KW"/>
</dbReference>
<dbReference type="InterPro" id="IPR005123">
    <property type="entry name" value="Oxoglu/Fe-dep_dioxygenase_dom"/>
</dbReference>